<organism evidence="1">
    <name type="scientific">Cupriavidus taiwanensis</name>
    <dbReference type="NCBI Taxonomy" id="164546"/>
    <lineage>
        <taxon>Bacteria</taxon>
        <taxon>Pseudomonadati</taxon>
        <taxon>Pseudomonadota</taxon>
        <taxon>Betaproteobacteria</taxon>
        <taxon>Burkholderiales</taxon>
        <taxon>Burkholderiaceae</taxon>
        <taxon>Cupriavidus</taxon>
    </lineage>
</organism>
<name>A0A375EE87_9BURK</name>
<gene>
    <name evidence="1" type="ORF">CBM2613_B50099</name>
</gene>
<comment type="caution">
    <text evidence="1">The sequence shown here is derived from an EMBL/GenBank/DDBJ whole genome shotgun (WGS) entry which is preliminary data.</text>
</comment>
<evidence type="ECO:0000313" key="1">
    <source>
        <dbReference type="EMBL" id="SOZ72952.1"/>
    </source>
</evidence>
<dbReference type="AlphaFoldDB" id="A0A375EE87"/>
<proteinExistence type="predicted"/>
<accession>A0A375EE87</accession>
<sequence length="38" mass="4431">MSQSLINFPSRMSSNANYVWARLEANASNKPESYEWHN</sequence>
<dbReference type="Proteomes" id="UP000256952">
    <property type="component" value="Chromosome CBM2613_b"/>
</dbReference>
<reference evidence="1" key="1">
    <citation type="submission" date="2018-01" db="EMBL/GenBank/DDBJ databases">
        <authorList>
            <person name="Clerissi C."/>
        </authorList>
    </citation>
    <scope>NUCLEOTIDE SEQUENCE</scope>
    <source>
        <strain evidence="1">Cupriavidus taiwanensis STM 8556</strain>
    </source>
</reference>
<protein>
    <submittedName>
        <fullName evidence="1">Uncharacterized protein</fullName>
    </submittedName>
</protein>
<dbReference type="EMBL" id="OFTH01000047">
    <property type="protein sequence ID" value="SOZ72952.1"/>
    <property type="molecule type" value="Genomic_DNA"/>
</dbReference>